<reference evidence="1 2" key="1">
    <citation type="journal article" date="2018" name="J. Microbiol.">
        <title>Bacillus spongiae sp. nov., isolated from sponge of Jeju Island.</title>
        <authorList>
            <person name="Lee G.E."/>
            <person name="Im W.T."/>
            <person name="Park J.S."/>
        </authorList>
    </citation>
    <scope>NUCLEOTIDE SEQUENCE [LARGE SCALE GENOMIC DNA]</scope>
    <source>
        <strain evidence="1 2">135PIL107-10</strain>
    </source>
</reference>
<evidence type="ECO:0000313" key="2">
    <source>
        <dbReference type="Proteomes" id="UP001312865"/>
    </source>
</evidence>
<keyword evidence="2" id="KW-1185">Reference proteome</keyword>
<dbReference type="EMBL" id="JBBAXC010000017">
    <property type="protein sequence ID" value="MEI5908900.1"/>
    <property type="molecule type" value="Genomic_DNA"/>
</dbReference>
<proteinExistence type="predicted"/>
<sequence>MSKWDYIHKDSDNMKKFKKIALLSVVSFGLIAGFGGSTASAGTPVDHPDCIKVTHNHWLCY</sequence>
<protein>
    <submittedName>
        <fullName evidence="1">Uncharacterized protein</fullName>
    </submittedName>
</protein>
<organism evidence="1 2">
    <name type="scientific">Bacillus spongiae</name>
    <dbReference type="NCBI Taxonomy" id="2683610"/>
    <lineage>
        <taxon>Bacteria</taxon>
        <taxon>Bacillati</taxon>
        <taxon>Bacillota</taxon>
        <taxon>Bacilli</taxon>
        <taxon>Bacillales</taxon>
        <taxon>Bacillaceae</taxon>
        <taxon>Bacillus</taxon>
    </lineage>
</organism>
<name>A0ABU8HI15_9BACI</name>
<dbReference type="RefSeq" id="WP_336588345.1">
    <property type="nucleotide sequence ID" value="NZ_JBBAXC010000017.1"/>
</dbReference>
<accession>A0ABU8HI15</accession>
<gene>
    <name evidence="1" type="ORF">WAK64_17765</name>
</gene>
<comment type="caution">
    <text evidence="1">The sequence shown here is derived from an EMBL/GenBank/DDBJ whole genome shotgun (WGS) entry which is preliminary data.</text>
</comment>
<dbReference type="Proteomes" id="UP001312865">
    <property type="component" value="Unassembled WGS sequence"/>
</dbReference>
<evidence type="ECO:0000313" key="1">
    <source>
        <dbReference type="EMBL" id="MEI5908900.1"/>
    </source>
</evidence>